<gene>
    <name evidence="2" type="ORF">HHL15_20975</name>
</gene>
<dbReference type="RefSeq" id="WP_169147771.1">
    <property type="nucleotide sequence ID" value="NZ_JABBGA010000024.1"/>
</dbReference>
<keyword evidence="1" id="KW-0732">Signal</keyword>
<keyword evidence="3" id="KW-1185">Reference proteome</keyword>
<proteinExistence type="predicted"/>
<organism evidence="2 3">
    <name type="scientific">Zoogloea dura</name>
    <dbReference type="NCBI Taxonomy" id="2728840"/>
    <lineage>
        <taxon>Bacteria</taxon>
        <taxon>Pseudomonadati</taxon>
        <taxon>Pseudomonadota</taxon>
        <taxon>Betaproteobacteria</taxon>
        <taxon>Rhodocyclales</taxon>
        <taxon>Zoogloeaceae</taxon>
        <taxon>Zoogloea</taxon>
    </lineage>
</organism>
<name>A0A848G9S4_9RHOO</name>
<dbReference type="Proteomes" id="UP000580043">
    <property type="component" value="Unassembled WGS sequence"/>
</dbReference>
<dbReference type="EMBL" id="JABBGA010000024">
    <property type="protein sequence ID" value="NML28239.1"/>
    <property type="molecule type" value="Genomic_DNA"/>
</dbReference>
<sequence>MSSQQQRWFHRALAGFVPLLLAACGGGGDGAGNGGGATPGATYTVGGQVTGLAAGKVVVLQNRGGDDLSVGTNGGFTFATRLVADAAYTVTIRTQPAGQRCALARASGTVTANVSNISVTCQDASAALIKPVYLADTYRADRSGLLTQANVQGANGYAYLFGLAATPTEYINLYVKDLATAYTCEVLDLPASAAALQAQLNAQGARGYAHGSFMTDGVTNSVFYVKDAQGLAPFSYELLPSQNSSSAFLAQANAQGARGFHFVGNFIIGGTTVAIYGRDSSNARYAYVQQPTSSEAAPETFLAQANAQGQQGYRFAGEYVFPGNPGGDTFKNIYVKDTTQAATFDYKALTPPAGASALVSQANAEGQSGYFYAGPMMFFPNGNSLPGVARNLYGKPTQCSGSVMCRIRSPL</sequence>
<comment type="caution">
    <text evidence="2">The sequence shown here is derived from an EMBL/GenBank/DDBJ whole genome shotgun (WGS) entry which is preliminary data.</text>
</comment>
<accession>A0A848G9S4</accession>
<evidence type="ECO:0000256" key="1">
    <source>
        <dbReference type="SAM" id="SignalP"/>
    </source>
</evidence>
<protein>
    <submittedName>
        <fullName evidence="2">DUF4369 domain-containing protein</fullName>
    </submittedName>
</protein>
<dbReference type="AlphaFoldDB" id="A0A848G9S4"/>
<evidence type="ECO:0000313" key="3">
    <source>
        <dbReference type="Proteomes" id="UP000580043"/>
    </source>
</evidence>
<feature type="signal peptide" evidence="1">
    <location>
        <begin position="1"/>
        <end position="22"/>
    </location>
</feature>
<feature type="chain" id="PRO_5032974838" evidence="1">
    <location>
        <begin position="23"/>
        <end position="411"/>
    </location>
</feature>
<reference evidence="2 3" key="1">
    <citation type="submission" date="2020-04" db="EMBL/GenBank/DDBJ databases">
        <title>Zoogloea sp. G-4-1-14 isolated from soil.</title>
        <authorList>
            <person name="Dahal R.H."/>
        </authorList>
    </citation>
    <scope>NUCLEOTIDE SEQUENCE [LARGE SCALE GENOMIC DNA]</scope>
    <source>
        <strain evidence="2 3">G-4-1-14</strain>
    </source>
</reference>
<dbReference type="PROSITE" id="PS51257">
    <property type="entry name" value="PROKAR_LIPOPROTEIN"/>
    <property type="match status" value="1"/>
</dbReference>
<evidence type="ECO:0000313" key="2">
    <source>
        <dbReference type="EMBL" id="NML28239.1"/>
    </source>
</evidence>